<accession>A0A075K4Y5</accession>
<evidence type="ECO:0000313" key="1">
    <source>
        <dbReference type="EMBL" id="AIF47243.1"/>
    </source>
</evidence>
<protein>
    <recommendedName>
        <fullName evidence="3">Lipid A biosynthesis acyltransferase</fullName>
    </recommendedName>
</protein>
<dbReference type="HOGENOM" id="CLU_867864_0_0_6"/>
<dbReference type="STRING" id="1217721.HY57_08110"/>
<keyword evidence="2" id="KW-1185">Reference proteome</keyword>
<reference evidence="1 2" key="1">
    <citation type="submission" date="2014-07" db="EMBL/GenBank/DDBJ databases">
        <title>Complete Genome Sequence of Dyella japonica Strain A8 Isolated from Malaysian Tropical Soil.</title>
        <authorList>
            <person name="Hui R.K.H."/>
            <person name="Chen J.-W."/>
            <person name="Chan K.-G."/>
            <person name="Leung F.C.C."/>
        </authorList>
    </citation>
    <scope>NUCLEOTIDE SEQUENCE [LARGE SCALE GENOMIC DNA]</scope>
    <source>
        <strain evidence="1 2">A8</strain>
    </source>
</reference>
<name>A0A075K4Y5_9GAMM</name>
<dbReference type="PATRIC" id="fig|1217721.7.peg.1683"/>
<dbReference type="EMBL" id="CP008884">
    <property type="protein sequence ID" value="AIF47243.1"/>
    <property type="molecule type" value="Genomic_DNA"/>
</dbReference>
<evidence type="ECO:0000313" key="2">
    <source>
        <dbReference type="Proteomes" id="UP000027987"/>
    </source>
</evidence>
<proteinExistence type="predicted"/>
<dbReference type="KEGG" id="dja:HY57_08110"/>
<sequence length="304" mass="33883">MRGWRRRVCSVQNGVLMHVSFATLARMAKLRWLWRSVFDVRWRWNGIIRYETGRDLFSLGRDKWLTVMAGGVQERLLDRRIHLGQQKSDAVEHLPDLVAVGRRVADGVAALWASQPDRLVMLSPFHYVSQYANVLAVHEVQRALGVAHIAIVSGVPHDQYGSDAGLTPGIEVLHTFGDGMRNSLGIRLARALVRDRLAVLFADAAPHSMQKYPMDTTGVSILGRPSRIHSGIFRIGQRMGVVLLPYYLTFESGRFGVVLFDPVELADDDAPQQVADCIGSALAQNYESNLFAGYPTLYGFAAVR</sequence>
<dbReference type="AlphaFoldDB" id="A0A075K4Y5"/>
<evidence type="ECO:0008006" key="3">
    <source>
        <dbReference type="Google" id="ProtNLM"/>
    </source>
</evidence>
<gene>
    <name evidence="1" type="ORF">HY57_08110</name>
</gene>
<dbReference type="Proteomes" id="UP000027987">
    <property type="component" value="Chromosome"/>
</dbReference>
<organism evidence="1 2">
    <name type="scientific">Dyella japonica A8</name>
    <dbReference type="NCBI Taxonomy" id="1217721"/>
    <lineage>
        <taxon>Bacteria</taxon>
        <taxon>Pseudomonadati</taxon>
        <taxon>Pseudomonadota</taxon>
        <taxon>Gammaproteobacteria</taxon>
        <taxon>Lysobacterales</taxon>
        <taxon>Rhodanobacteraceae</taxon>
        <taxon>Dyella</taxon>
    </lineage>
</organism>